<feature type="coiled-coil region" evidence="1">
    <location>
        <begin position="110"/>
        <end position="173"/>
    </location>
</feature>
<protein>
    <submittedName>
        <fullName evidence="2">Uncharacterized protein</fullName>
    </submittedName>
</protein>
<keyword evidence="1" id="KW-0175">Coiled coil</keyword>
<feature type="coiled-coil region" evidence="1">
    <location>
        <begin position="8"/>
        <end position="70"/>
    </location>
</feature>
<proteinExistence type="predicted"/>
<dbReference type="EMBL" id="CAKOGL010000008">
    <property type="protein sequence ID" value="CAH2089407.1"/>
    <property type="molecule type" value="Genomic_DNA"/>
</dbReference>
<dbReference type="AlphaFoldDB" id="A0AAU9TV69"/>
<dbReference type="Proteomes" id="UP001153954">
    <property type="component" value="Unassembled WGS sequence"/>
</dbReference>
<comment type="caution">
    <text evidence="2">The sequence shown here is derived from an EMBL/GenBank/DDBJ whole genome shotgun (WGS) entry which is preliminary data.</text>
</comment>
<accession>A0AAU9TV69</accession>
<evidence type="ECO:0000313" key="2">
    <source>
        <dbReference type="EMBL" id="CAH2089407.1"/>
    </source>
</evidence>
<keyword evidence="3" id="KW-1185">Reference proteome</keyword>
<evidence type="ECO:0000256" key="1">
    <source>
        <dbReference type="SAM" id="Coils"/>
    </source>
</evidence>
<evidence type="ECO:0000313" key="3">
    <source>
        <dbReference type="Proteomes" id="UP001153954"/>
    </source>
</evidence>
<sequence length="194" mass="23069">MSINSNKIKELKLKLKSATKLKLKNERNEYLLRSAELALSEEMSLIRKEMEITSQKLEDVKQQISQMNCQTTMIKICSESEKSKVECYSVHINNYKNDFDALFTKEHELFQIRQKELEEKEAEKMELERQKHAKALEINEQKAKEATVIEDECERIEQECNILRKRNKAVMLQLRRKLIDAEETRRTLMMKTKI</sequence>
<reference evidence="2" key="1">
    <citation type="submission" date="2022-03" db="EMBL/GenBank/DDBJ databases">
        <authorList>
            <person name="Tunstrom K."/>
        </authorList>
    </citation>
    <scope>NUCLEOTIDE SEQUENCE</scope>
</reference>
<gene>
    <name evidence="2" type="ORF">EEDITHA_LOCUS5462</name>
</gene>
<name>A0AAU9TV69_EUPED</name>
<organism evidence="2 3">
    <name type="scientific">Euphydryas editha</name>
    <name type="common">Edith's checkerspot</name>
    <dbReference type="NCBI Taxonomy" id="104508"/>
    <lineage>
        <taxon>Eukaryota</taxon>
        <taxon>Metazoa</taxon>
        <taxon>Ecdysozoa</taxon>
        <taxon>Arthropoda</taxon>
        <taxon>Hexapoda</taxon>
        <taxon>Insecta</taxon>
        <taxon>Pterygota</taxon>
        <taxon>Neoptera</taxon>
        <taxon>Endopterygota</taxon>
        <taxon>Lepidoptera</taxon>
        <taxon>Glossata</taxon>
        <taxon>Ditrysia</taxon>
        <taxon>Papilionoidea</taxon>
        <taxon>Nymphalidae</taxon>
        <taxon>Nymphalinae</taxon>
        <taxon>Euphydryas</taxon>
    </lineage>
</organism>